<dbReference type="KEGG" id="tak:Tharo_2135"/>
<evidence type="ECO:0000313" key="2">
    <source>
        <dbReference type="Proteomes" id="UP000241885"/>
    </source>
</evidence>
<reference evidence="1 2" key="1">
    <citation type="submission" date="2018-03" db="EMBL/GenBank/DDBJ databases">
        <title>Complete genome sequence of Thauera aromatica, a model organism for studying aromatic compound degradation under denitrifying conditions.</title>
        <authorList>
            <person name="Lo H.-Y."/>
            <person name="Goris T."/>
            <person name="Boll M."/>
            <person name="Mueller J.A."/>
        </authorList>
    </citation>
    <scope>NUCLEOTIDE SEQUENCE [LARGE SCALE GENOMIC DNA]</scope>
    <source>
        <strain evidence="1 2">K172</strain>
    </source>
</reference>
<evidence type="ECO:0000313" key="1">
    <source>
        <dbReference type="EMBL" id="AVR89038.1"/>
    </source>
</evidence>
<dbReference type="OrthoDB" id="9152505at2"/>
<gene>
    <name evidence="1" type="ORF">Tharo_2135</name>
</gene>
<protein>
    <submittedName>
        <fullName evidence="1">Uncharacterized protein</fullName>
    </submittedName>
</protein>
<accession>A0A2R4BNY6</accession>
<organism evidence="1 2">
    <name type="scientific">Thauera aromatica K172</name>
    <dbReference type="NCBI Taxonomy" id="44139"/>
    <lineage>
        <taxon>Bacteria</taxon>
        <taxon>Pseudomonadati</taxon>
        <taxon>Pseudomonadota</taxon>
        <taxon>Betaproteobacteria</taxon>
        <taxon>Rhodocyclales</taxon>
        <taxon>Zoogloeaceae</taxon>
        <taxon>Thauera</taxon>
    </lineage>
</organism>
<dbReference type="AlphaFoldDB" id="A0A2R4BNY6"/>
<dbReference type="EMBL" id="CP028339">
    <property type="protein sequence ID" value="AVR89038.1"/>
    <property type="molecule type" value="Genomic_DNA"/>
</dbReference>
<name>A0A2R4BNY6_THAAR</name>
<sequence length="308" mass="34057">MRVFLEHCMEVGLLAARNGMEVRPNELVSGVIDQLDKIARESYPLFQVIENSDLVLHAEGPGAQHDLPWLSALNWLTSTANKNMRGLLRTMIDLMGVDGKRVAREADLRLSGLAPGSVWIGLKLMVPDSPLLPADIQLGYRLSEAAARLPMLARFIDDEGLRPGLREAEPDPAQRDAAMSSLLAFAPTGKRGIHTLGISSREYGAATLSQRERVVLQEALRRPVDSRLRAGVLQGEVREADLDKTRFHLRTADGIVRCVHSALRVDQARSMLGRMHSVSGKYETDADGRPRLMYVERIEPMPESASLL</sequence>
<proteinExistence type="predicted"/>
<dbReference type="Proteomes" id="UP000241885">
    <property type="component" value="Chromosome"/>
</dbReference>
<keyword evidence="2" id="KW-1185">Reference proteome</keyword>